<dbReference type="Proteomes" id="UP001500729">
    <property type="component" value="Unassembled WGS sequence"/>
</dbReference>
<evidence type="ECO:0000313" key="2">
    <source>
        <dbReference type="Proteomes" id="UP001500729"/>
    </source>
</evidence>
<reference evidence="2" key="1">
    <citation type="journal article" date="2019" name="Int. J. Syst. Evol. Microbiol.">
        <title>The Global Catalogue of Microorganisms (GCM) 10K type strain sequencing project: providing services to taxonomists for standard genome sequencing and annotation.</title>
        <authorList>
            <consortium name="The Broad Institute Genomics Platform"/>
            <consortium name="The Broad Institute Genome Sequencing Center for Infectious Disease"/>
            <person name="Wu L."/>
            <person name="Ma J."/>
        </authorList>
    </citation>
    <scope>NUCLEOTIDE SEQUENCE [LARGE SCALE GENOMIC DNA]</scope>
    <source>
        <strain evidence="2">JCM 10303</strain>
    </source>
</reference>
<proteinExistence type="predicted"/>
<dbReference type="EMBL" id="BAAAGS010000012">
    <property type="protein sequence ID" value="GAA0523818.1"/>
    <property type="molecule type" value="Genomic_DNA"/>
</dbReference>
<comment type="caution">
    <text evidence="1">The sequence shown here is derived from an EMBL/GenBank/DDBJ whole genome shotgun (WGS) entry which is preliminary data.</text>
</comment>
<keyword evidence="2" id="KW-1185">Reference proteome</keyword>
<accession>A0ABP3MRV7</accession>
<name>A0ABP3MRV7_SACER</name>
<protein>
    <submittedName>
        <fullName evidence="1">Uncharacterized protein</fullName>
    </submittedName>
</protein>
<evidence type="ECO:0000313" key="1">
    <source>
        <dbReference type="EMBL" id="GAA0523818.1"/>
    </source>
</evidence>
<gene>
    <name evidence="1" type="ORF">GCM10009533_23880</name>
</gene>
<organism evidence="1 2">
    <name type="scientific">Saccharopolyspora erythraea</name>
    <name type="common">Streptomyces erythraeus</name>
    <dbReference type="NCBI Taxonomy" id="1836"/>
    <lineage>
        <taxon>Bacteria</taxon>
        <taxon>Bacillati</taxon>
        <taxon>Actinomycetota</taxon>
        <taxon>Actinomycetes</taxon>
        <taxon>Pseudonocardiales</taxon>
        <taxon>Pseudonocardiaceae</taxon>
        <taxon>Saccharopolyspora</taxon>
    </lineage>
</organism>
<sequence length="52" mass="5654">MCPVCPARGAPGMGDIPEIVPGCAGRVAEVDQKVVTILWIETRITHRFLGYE</sequence>